<dbReference type="Gene3D" id="1.10.150.200">
    <property type="entry name" value="Maltooligosyl trehalose synthase, domain 3"/>
    <property type="match status" value="1"/>
</dbReference>
<dbReference type="EC" id="5.4.99.15" evidence="2"/>
<gene>
    <name evidence="2" type="primary">treY</name>
    <name evidence="2" type="ORF">ACFPIB_06245</name>
</gene>
<dbReference type="CDD" id="cd11336">
    <property type="entry name" value="AmyAc_MTSase"/>
    <property type="match status" value="1"/>
</dbReference>
<evidence type="ECO:0000313" key="3">
    <source>
        <dbReference type="Proteomes" id="UP001596161"/>
    </source>
</evidence>
<dbReference type="Proteomes" id="UP001596161">
    <property type="component" value="Unassembled WGS sequence"/>
</dbReference>
<reference evidence="3" key="1">
    <citation type="journal article" date="2019" name="Int. J. Syst. Evol. Microbiol.">
        <title>The Global Catalogue of Microorganisms (GCM) 10K type strain sequencing project: providing services to taxonomists for standard genome sequencing and annotation.</title>
        <authorList>
            <consortium name="The Broad Institute Genomics Platform"/>
            <consortium name="The Broad Institute Genome Sequencing Center for Infectious Disease"/>
            <person name="Wu L."/>
            <person name="Ma J."/>
        </authorList>
    </citation>
    <scope>NUCLEOTIDE SEQUENCE [LARGE SCALE GENOMIC DNA]</scope>
    <source>
        <strain evidence="3">KACC 12602</strain>
    </source>
</reference>
<dbReference type="Pfam" id="PF00128">
    <property type="entry name" value="Alpha-amylase"/>
    <property type="match status" value="1"/>
</dbReference>
<dbReference type="PANTHER" id="PTHR10357">
    <property type="entry name" value="ALPHA-AMYLASE FAMILY MEMBER"/>
    <property type="match status" value="1"/>
</dbReference>
<dbReference type="InterPro" id="IPR013797">
    <property type="entry name" value="Maltooligo_trehalose_synth_4"/>
</dbReference>
<evidence type="ECO:0000259" key="1">
    <source>
        <dbReference type="SMART" id="SM00642"/>
    </source>
</evidence>
<comment type="caution">
    <text evidence="2">The sequence shown here is derived from an EMBL/GenBank/DDBJ whole genome shotgun (WGS) entry which is preliminary data.</text>
</comment>
<evidence type="ECO:0000313" key="2">
    <source>
        <dbReference type="EMBL" id="MFC5270202.1"/>
    </source>
</evidence>
<dbReference type="SUPFAM" id="SSF51445">
    <property type="entry name" value="(Trans)glycosidases"/>
    <property type="match status" value="1"/>
</dbReference>
<dbReference type="Gene3D" id="3.20.20.80">
    <property type="entry name" value="Glycosidases"/>
    <property type="match status" value="2"/>
</dbReference>
<dbReference type="Gene3D" id="3.30.1590.10">
    <property type="entry name" value="Maltooligosyl trehalose synthase, domain 2"/>
    <property type="match status" value="2"/>
</dbReference>
<dbReference type="InterPro" id="IPR012767">
    <property type="entry name" value="Trehalose_TreY"/>
</dbReference>
<dbReference type="RefSeq" id="WP_378016574.1">
    <property type="nucleotide sequence ID" value="NZ_JBHSKT010000003.1"/>
</dbReference>
<organism evidence="2 3">
    <name type="scientific">Adhaeribacter terreus</name>
    <dbReference type="NCBI Taxonomy" id="529703"/>
    <lineage>
        <taxon>Bacteria</taxon>
        <taxon>Pseudomonadati</taxon>
        <taxon>Bacteroidota</taxon>
        <taxon>Cytophagia</taxon>
        <taxon>Cytophagales</taxon>
        <taxon>Hymenobacteraceae</taxon>
        <taxon>Adhaeribacter</taxon>
    </lineage>
</organism>
<proteinExistence type="predicted"/>
<dbReference type="InterPro" id="IPR017853">
    <property type="entry name" value="GH"/>
</dbReference>
<feature type="domain" description="Glycosyl hydrolase family 13 catalytic" evidence="1">
    <location>
        <begin position="12"/>
        <end position="493"/>
    </location>
</feature>
<sequence length="910" mass="105906">MFIPAATYRIQFHKDFTFRDLLAQIPYLKMLGIDTVYASPVFKARPGSTHGYDVTDANTLNSEIGTPEDFEKLQQTLKENQMYWLQDIVPNHMAFHQDNGWLMDIFENGPSSEYYNFFDINWNHENEELTGKVMAPFLGSTPDEAIANGDLKLVFCEDGFKIQFYENQFPASLISWPLILKNLAKNAIENEAKTAGLFELLKSIETETDLKKLHEKKEEILSFLRKTELKKWLENGMEILNKSQEQLQEILDKQYFRLTLWSRSDAEINYRRFFTINELICLRMEDSEVFQKYHAFIAEQYKKGSFQGLRIDHIDGLADPVTYLKRLRELVGETCYISVEKILDLGEELPQNWPVQGSTGYFFLAIVNQLFTSTKKENIFNEIYFEQVPDVQDSDYELLVFEKKMYMLENHMQGEIDNLFSLFRDSELLPATPGYSEKQLKAALQILLAAFPVYRLYTNKLPVAGQDADVLEKAFARAEKFALHLKKELTYFHQLFQEDIQALPVSAEKRLHFLMRCQQFTGPLAAKGVEDTTFYNYNRLISHNEVGDDPAIFGITINRFHQEMLERLKSWPLAQNATSTHDTKRGEDARMRLNVLSEMPEKWAEILQKWQAVNQQFLQTINNQQAPSKNRIYYLYQALLGAFPMHGKPENDFKERVNAALTKAIREAKMYSNWSEPNEAYENEVLNFLEHILADDTEFNNSFLPFVKQLSFYGMLYSLGQTLLKITAPGIPDIYQGCELWDLSMVDPDNRRPIDYELRKNYLQELAQLPENSRENALKSMMQNWPNGKIKMYTTWRALQFRKANANLFTQGEYIPLQTSENENVLAFARKLEQHWCLVLVPLNVVNLTEAEHFPLCQKTWQHATIYLPVHAPENWKNIFTNEAISLRNEVVLAEVFASFPIALLTSESI</sequence>
<keyword evidence="2" id="KW-0413">Isomerase</keyword>
<name>A0ABW0E8H8_9BACT</name>
<accession>A0ABW0E8H8</accession>
<dbReference type="NCBIfam" id="TIGR02401">
    <property type="entry name" value="trehalose_TreY"/>
    <property type="match status" value="1"/>
</dbReference>
<dbReference type="Gene3D" id="1.10.10.470">
    <property type="entry name" value="Maltooligosyl trehalose synthase, domain 4"/>
    <property type="match status" value="1"/>
</dbReference>
<keyword evidence="3" id="KW-1185">Reference proteome</keyword>
<protein>
    <submittedName>
        <fullName evidence="2">Malto-oligosyltrehalose synthase</fullName>
        <ecNumber evidence="2">5.4.99.15</ecNumber>
    </submittedName>
</protein>
<dbReference type="GO" id="GO:0047470">
    <property type="term" value="F:(1,4)-alpha-D-glucan 1-alpha-D-glucosylmutase activity"/>
    <property type="evidence" value="ECO:0007669"/>
    <property type="project" value="UniProtKB-EC"/>
</dbReference>
<dbReference type="InterPro" id="IPR006047">
    <property type="entry name" value="GH13_cat_dom"/>
</dbReference>
<dbReference type="EMBL" id="JBHSKT010000003">
    <property type="protein sequence ID" value="MFC5270202.1"/>
    <property type="molecule type" value="Genomic_DNA"/>
</dbReference>
<dbReference type="SMART" id="SM00642">
    <property type="entry name" value="Aamy"/>
    <property type="match status" value="1"/>
</dbReference>
<dbReference type="PANTHER" id="PTHR10357:SF216">
    <property type="entry name" value="MALTOOLIGOSYL TREHALOSE SYNTHASE-RELATED"/>
    <property type="match status" value="1"/>
</dbReference>